<dbReference type="EMBL" id="UINC01129328">
    <property type="protein sequence ID" value="SVD09637.1"/>
    <property type="molecule type" value="Genomic_DNA"/>
</dbReference>
<dbReference type="GO" id="GO:0006417">
    <property type="term" value="P:regulation of translation"/>
    <property type="evidence" value="ECO:0007669"/>
    <property type="project" value="UniProtKB-KW"/>
</dbReference>
<evidence type="ECO:0000259" key="4">
    <source>
        <dbReference type="PROSITE" id="PS50296"/>
    </source>
</evidence>
<evidence type="ECO:0000256" key="1">
    <source>
        <dbReference type="ARBA" id="ARBA00005422"/>
    </source>
</evidence>
<accession>A0A382SKA4</accession>
<dbReference type="SUPFAM" id="SSF55159">
    <property type="entry name" value="eIF1-like"/>
    <property type="match status" value="1"/>
</dbReference>
<dbReference type="CDD" id="cd11567">
    <property type="entry name" value="YciH_like"/>
    <property type="match status" value="1"/>
</dbReference>
<organism evidence="5">
    <name type="scientific">marine metagenome</name>
    <dbReference type="NCBI Taxonomy" id="408172"/>
    <lineage>
        <taxon>unclassified sequences</taxon>
        <taxon>metagenomes</taxon>
        <taxon>ecological metagenomes</taxon>
    </lineage>
</organism>
<evidence type="ECO:0000256" key="3">
    <source>
        <dbReference type="ARBA" id="ARBA00022917"/>
    </source>
</evidence>
<dbReference type="GO" id="GO:0003743">
    <property type="term" value="F:translation initiation factor activity"/>
    <property type="evidence" value="ECO:0007669"/>
    <property type="project" value="InterPro"/>
</dbReference>
<dbReference type="PROSITE" id="PS50296">
    <property type="entry name" value="SUI1"/>
    <property type="match status" value="1"/>
</dbReference>
<dbReference type="InterPro" id="IPR036877">
    <property type="entry name" value="SUI1_dom_sf"/>
</dbReference>
<keyword evidence="3" id="KW-0648">Protein biosynthesis</keyword>
<dbReference type="NCBIfam" id="NF002096">
    <property type="entry name" value="PRK00939.1"/>
    <property type="match status" value="1"/>
</dbReference>
<dbReference type="Gene3D" id="3.30.780.10">
    <property type="entry name" value="SUI1-like domain"/>
    <property type="match status" value="1"/>
</dbReference>
<dbReference type="PANTHER" id="PTHR12789:SF0">
    <property type="entry name" value="DENSITY-REGULATED PROTEIN"/>
    <property type="match status" value="1"/>
</dbReference>
<name>A0A382SKA4_9ZZZZ</name>
<reference evidence="5" key="1">
    <citation type="submission" date="2018-05" db="EMBL/GenBank/DDBJ databases">
        <authorList>
            <person name="Lanie J.A."/>
            <person name="Ng W.-L."/>
            <person name="Kazmierczak K.M."/>
            <person name="Andrzejewski T.M."/>
            <person name="Davidsen T.M."/>
            <person name="Wayne K.J."/>
            <person name="Tettelin H."/>
            <person name="Glass J.I."/>
            <person name="Rusch D."/>
            <person name="Podicherti R."/>
            <person name="Tsui H.-C.T."/>
            <person name="Winkler M.E."/>
        </authorList>
    </citation>
    <scope>NUCLEOTIDE SEQUENCE</scope>
</reference>
<comment type="similarity">
    <text evidence="1">Belongs to the SUI1 family.</text>
</comment>
<protein>
    <recommendedName>
        <fullName evidence="4">SUI1 domain-containing protein</fullName>
    </recommendedName>
</protein>
<proteinExistence type="inferred from homology"/>
<dbReference type="AlphaFoldDB" id="A0A382SKA4"/>
<dbReference type="GO" id="GO:0001731">
    <property type="term" value="P:formation of translation preinitiation complex"/>
    <property type="evidence" value="ECO:0007669"/>
    <property type="project" value="TreeGrafter"/>
</dbReference>
<dbReference type="InterPro" id="IPR001950">
    <property type="entry name" value="SUI1"/>
</dbReference>
<dbReference type="PANTHER" id="PTHR12789">
    <property type="entry name" value="DENSITY-REGULATED PROTEIN HOMOLOG"/>
    <property type="match status" value="1"/>
</dbReference>
<dbReference type="InterPro" id="IPR050318">
    <property type="entry name" value="DENR/SUI1_TIF"/>
</dbReference>
<dbReference type="GO" id="GO:0002188">
    <property type="term" value="P:translation reinitiation"/>
    <property type="evidence" value="ECO:0007669"/>
    <property type="project" value="TreeGrafter"/>
</dbReference>
<feature type="domain" description="SUI1" evidence="4">
    <location>
        <begin position="27"/>
        <end position="92"/>
    </location>
</feature>
<evidence type="ECO:0000256" key="2">
    <source>
        <dbReference type="ARBA" id="ARBA00022845"/>
    </source>
</evidence>
<keyword evidence="2" id="KW-0810">Translation regulation</keyword>
<sequence>MSDIDPITGLPKDLGVIETISKEKQLIRVRTVKRRYGKIMTLVEGFDSSVDVKALSKQLKSKLACGGTQKNGVIELQGDQKSRVVEVLVKLGYPREGIDSK</sequence>
<gene>
    <name evidence="5" type="ORF">METZ01_LOCUS362491</name>
</gene>
<evidence type="ECO:0000313" key="5">
    <source>
        <dbReference type="EMBL" id="SVD09637.1"/>
    </source>
</evidence>
<dbReference type="GO" id="GO:0003729">
    <property type="term" value="F:mRNA binding"/>
    <property type="evidence" value="ECO:0007669"/>
    <property type="project" value="TreeGrafter"/>
</dbReference>
<dbReference type="InterPro" id="IPR005872">
    <property type="entry name" value="SUI1_arc_bac"/>
</dbReference>
<dbReference type="Pfam" id="PF01253">
    <property type="entry name" value="SUI1"/>
    <property type="match status" value="1"/>
</dbReference>